<dbReference type="Proteomes" id="UP001501175">
    <property type="component" value="Unassembled WGS sequence"/>
</dbReference>
<reference evidence="2" key="1">
    <citation type="journal article" date="2019" name="Int. J. Syst. Evol. Microbiol.">
        <title>The Global Catalogue of Microorganisms (GCM) 10K type strain sequencing project: providing services to taxonomists for standard genome sequencing and annotation.</title>
        <authorList>
            <consortium name="The Broad Institute Genomics Platform"/>
            <consortium name="The Broad Institute Genome Sequencing Center for Infectious Disease"/>
            <person name="Wu L."/>
            <person name="Ma J."/>
        </authorList>
    </citation>
    <scope>NUCLEOTIDE SEQUENCE [LARGE SCALE GENOMIC DNA]</scope>
    <source>
        <strain evidence="2">JCM 17927</strain>
    </source>
</reference>
<organism evidence="1 2">
    <name type="scientific">Nibrella saemangeumensis</name>
    <dbReference type="NCBI Taxonomy" id="1084526"/>
    <lineage>
        <taxon>Bacteria</taxon>
        <taxon>Pseudomonadati</taxon>
        <taxon>Bacteroidota</taxon>
        <taxon>Cytophagia</taxon>
        <taxon>Cytophagales</taxon>
        <taxon>Spirosomataceae</taxon>
        <taxon>Nibrella</taxon>
    </lineage>
</organism>
<name>A0ABP8MD63_9BACT</name>
<dbReference type="EMBL" id="BAABHD010000005">
    <property type="protein sequence ID" value="GAA4448689.1"/>
    <property type="molecule type" value="Genomic_DNA"/>
</dbReference>
<evidence type="ECO:0000313" key="2">
    <source>
        <dbReference type="Proteomes" id="UP001501175"/>
    </source>
</evidence>
<keyword evidence="2" id="KW-1185">Reference proteome</keyword>
<comment type="caution">
    <text evidence="1">The sequence shown here is derived from an EMBL/GenBank/DDBJ whole genome shotgun (WGS) entry which is preliminary data.</text>
</comment>
<accession>A0ABP8MD63</accession>
<proteinExistence type="predicted"/>
<sequence length="48" mass="5081">MSGNGLSNKEAVAAVLYQALLAELTMTIALKDRYQPKGTTDLKVGKGN</sequence>
<protein>
    <submittedName>
        <fullName evidence="1">Uncharacterized protein</fullName>
    </submittedName>
</protein>
<gene>
    <name evidence="1" type="ORF">GCM10023189_06930</name>
</gene>
<evidence type="ECO:0000313" key="1">
    <source>
        <dbReference type="EMBL" id="GAA4448689.1"/>
    </source>
</evidence>